<organism evidence="2">
    <name type="scientific">Candidatus Nitrosarchaeum limnium SFB1</name>
    <dbReference type="NCBI Taxonomy" id="886738"/>
    <lineage>
        <taxon>Archaea</taxon>
        <taxon>Nitrososphaerota</taxon>
        <taxon>Nitrososphaeria</taxon>
        <taxon>Nitrosopumilales</taxon>
        <taxon>Nitrosopumilaceae</taxon>
        <taxon>Nitrosarchaeum</taxon>
    </lineage>
</organism>
<comment type="caution">
    <text evidence="2">The sequence shown here is derived from an EMBL/GenBank/DDBJ whole genome shotgun (WGS) entry which is preliminary data.</text>
</comment>
<dbReference type="PATRIC" id="fig|886738.10.peg.125"/>
<evidence type="ECO:0000259" key="1">
    <source>
        <dbReference type="Pfam" id="PF01902"/>
    </source>
</evidence>
<dbReference type="EMBL" id="AEGP01000015">
    <property type="protein sequence ID" value="EGG42975.1"/>
    <property type="molecule type" value="Genomic_DNA"/>
</dbReference>
<dbReference type="PIRSF" id="PIRSF039123">
    <property type="entry name" value="Diphthamide_synthase"/>
    <property type="match status" value="1"/>
</dbReference>
<gene>
    <name evidence="2" type="ORF">Nlim_0110</name>
</gene>
<dbReference type="Pfam" id="PF01902">
    <property type="entry name" value="Diphthami_syn_2"/>
    <property type="match status" value="1"/>
</dbReference>
<proteinExistence type="predicted"/>
<name>F3KI18_9ARCH</name>
<dbReference type="Gene3D" id="3.90.1490.10">
    <property type="entry name" value="putative n-type atp pyrophosphatase, domain 2"/>
    <property type="match status" value="1"/>
</dbReference>
<dbReference type="HOGENOM" id="CLU_010289_0_2_2"/>
<dbReference type="GO" id="GO:0017178">
    <property type="term" value="F:diphthine-ammonia ligase activity"/>
    <property type="evidence" value="ECO:0007669"/>
    <property type="project" value="TreeGrafter"/>
</dbReference>
<dbReference type="PANTHER" id="PTHR12196:SF2">
    <property type="entry name" value="DIPHTHINE--AMMONIA LIGASE"/>
    <property type="match status" value="1"/>
</dbReference>
<sequence>MFTLIDMKLASLFSGGKDSMYSIFLAKKQNHEIKCLLSVFPKSDESHLLHHPNLSWTRLQSEAMQIPQITIKSESDDTENEINLLEKILIQAIDQYQIEGVVHGGIQSQFQKEKFENLCIKLNLKIITPIWNRTSLEYMTELISENFEFIIISVSSGGLDDSWLGKIITKNDIVILNDLSKKFGFNLNFEGGEAETFVVNCPLFSNAIKIIKGKKIWDGYRGRFEIVEARLNYNA</sequence>
<dbReference type="Proteomes" id="UP000004348">
    <property type="component" value="Chromosome"/>
</dbReference>
<dbReference type="GO" id="GO:0017183">
    <property type="term" value="P:protein histidyl modification to diphthamide"/>
    <property type="evidence" value="ECO:0007669"/>
    <property type="project" value="TreeGrafter"/>
</dbReference>
<dbReference type="NCBIfam" id="TIGR03679">
    <property type="entry name" value="arCOG00187"/>
    <property type="match status" value="1"/>
</dbReference>
<dbReference type="CDD" id="cd01994">
    <property type="entry name" value="AANH_PF0828-like"/>
    <property type="match status" value="1"/>
</dbReference>
<dbReference type="InterPro" id="IPR022427">
    <property type="entry name" value="MJ0570_ATP-bd"/>
</dbReference>
<dbReference type="InterPro" id="IPR030662">
    <property type="entry name" value="DPH6/MJ0570"/>
</dbReference>
<dbReference type="STRING" id="886738.Nlim_0110"/>
<dbReference type="InterPro" id="IPR002761">
    <property type="entry name" value="Diphthami_syn_dom"/>
</dbReference>
<accession>F3KI18</accession>
<protein>
    <submittedName>
        <fullName evidence="2">Putative ATP binding protein</fullName>
    </submittedName>
</protein>
<dbReference type="PANTHER" id="PTHR12196">
    <property type="entry name" value="DOMAIN OF UNKNOWN FUNCTION 71 DUF71 -CONTAINING PROTEIN"/>
    <property type="match status" value="1"/>
</dbReference>
<reference evidence="2" key="1">
    <citation type="journal article" date="2011" name="PLoS ONE">
        <title>Genome of a low-salinity ammonia-oxidizing archaeon determined by single-cell and metagenomic analysis.</title>
        <authorList>
            <person name="Blainey P.C."/>
            <person name="Mosier A.C."/>
            <person name="Potanina A."/>
            <person name="Francis C.A."/>
            <person name="Quake S.R."/>
        </authorList>
    </citation>
    <scope>NUCLEOTIDE SEQUENCE [LARGE SCALE GENOMIC DNA]</scope>
    <source>
        <strain evidence="2">SFB1</strain>
    </source>
</reference>
<evidence type="ECO:0000313" key="2">
    <source>
        <dbReference type="EMBL" id="EGG42975.1"/>
    </source>
</evidence>
<feature type="domain" description="Diphthamide synthase" evidence="1">
    <location>
        <begin position="7"/>
        <end position="229"/>
    </location>
</feature>
<dbReference type="SUPFAM" id="SSF52402">
    <property type="entry name" value="Adenine nucleotide alpha hydrolases-like"/>
    <property type="match status" value="1"/>
</dbReference>
<dbReference type="Gene3D" id="3.40.50.620">
    <property type="entry name" value="HUPs"/>
    <property type="match status" value="1"/>
</dbReference>
<dbReference type="InterPro" id="IPR014729">
    <property type="entry name" value="Rossmann-like_a/b/a_fold"/>
</dbReference>
<dbReference type="AlphaFoldDB" id="F3KI18"/>
<dbReference type="NCBIfam" id="TIGR00290">
    <property type="entry name" value="MJ0570_dom"/>
    <property type="match status" value="1"/>
</dbReference>